<proteinExistence type="predicted"/>
<dbReference type="RefSeq" id="WP_185130502.1">
    <property type="nucleotide sequence ID" value="NZ_JACJVO010000022.1"/>
</dbReference>
<evidence type="ECO:0000313" key="2">
    <source>
        <dbReference type="EMBL" id="MBB6732834.1"/>
    </source>
</evidence>
<keyword evidence="1" id="KW-0175">Coiled coil</keyword>
<evidence type="ECO:0008006" key="4">
    <source>
        <dbReference type="Google" id="ProtNLM"/>
    </source>
</evidence>
<organism evidence="2 3">
    <name type="scientific">Cohnella zeiphila</name>
    <dbReference type="NCBI Taxonomy" id="2761120"/>
    <lineage>
        <taxon>Bacteria</taxon>
        <taxon>Bacillati</taxon>
        <taxon>Bacillota</taxon>
        <taxon>Bacilli</taxon>
        <taxon>Bacillales</taxon>
        <taxon>Paenibacillaceae</taxon>
        <taxon>Cohnella</taxon>
    </lineage>
</organism>
<name>A0A7X0VW58_9BACL</name>
<protein>
    <recommendedName>
        <fullName evidence="4">Chromosome partition protein Smc</fullName>
    </recommendedName>
</protein>
<sequence>MSDMDEIALSIKSMQAEQSRHGELLAQLLKMMAATNQKVTDMDRKVDRLDQRVDRLEQKVDKLDQRVDRLEQKVDKLEQKVDKLEQKVDKLEQRTGALETRADEFDRKWEETNSLLKRLADGQERQERILDVLSARSIDHESQLQRLRRTP</sequence>
<evidence type="ECO:0000256" key="1">
    <source>
        <dbReference type="SAM" id="Coils"/>
    </source>
</evidence>
<dbReference type="InterPro" id="IPR019269">
    <property type="entry name" value="BLOC1_su2"/>
</dbReference>
<gene>
    <name evidence="2" type="ORF">H7C18_18120</name>
</gene>
<dbReference type="Gene3D" id="1.20.5.170">
    <property type="match status" value="2"/>
</dbReference>
<reference evidence="2 3" key="1">
    <citation type="submission" date="2020-08" db="EMBL/GenBank/DDBJ databases">
        <title>Cohnella phylogeny.</title>
        <authorList>
            <person name="Dunlap C."/>
        </authorList>
    </citation>
    <scope>NUCLEOTIDE SEQUENCE [LARGE SCALE GENOMIC DNA]</scope>
    <source>
        <strain evidence="2 3">CBP 2801</strain>
    </source>
</reference>
<feature type="coiled-coil region" evidence="1">
    <location>
        <begin position="32"/>
        <end position="108"/>
    </location>
</feature>
<dbReference type="Proteomes" id="UP000564644">
    <property type="component" value="Unassembled WGS sequence"/>
</dbReference>
<dbReference type="EMBL" id="JACJVO010000022">
    <property type="protein sequence ID" value="MBB6732834.1"/>
    <property type="molecule type" value="Genomic_DNA"/>
</dbReference>
<keyword evidence="3" id="KW-1185">Reference proteome</keyword>
<dbReference type="Pfam" id="PF10046">
    <property type="entry name" value="BLOC1_2"/>
    <property type="match status" value="1"/>
</dbReference>
<evidence type="ECO:0000313" key="3">
    <source>
        <dbReference type="Proteomes" id="UP000564644"/>
    </source>
</evidence>
<dbReference type="SUPFAM" id="SSF57997">
    <property type="entry name" value="Tropomyosin"/>
    <property type="match status" value="1"/>
</dbReference>
<accession>A0A7X0VW58</accession>
<comment type="caution">
    <text evidence="2">The sequence shown here is derived from an EMBL/GenBank/DDBJ whole genome shotgun (WGS) entry which is preliminary data.</text>
</comment>
<dbReference type="AlphaFoldDB" id="A0A7X0VW58"/>